<evidence type="ECO:0000313" key="3">
    <source>
        <dbReference type="EMBL" id="GAA2739330.1"/>
    </source>
</evidence>
<feature type="transmembrane region" description="Helical" evidence="1">
    <location>
        <begin position="20"/>
        <end position="39"/>
    </location>
</feature>
<evidence type="ECO:0000259" key="2">
    <source>
        <dbReference type="Pfam" id="PF13400"/>
    </source>
</evidence>
<reference evidence="3 4" key="1">
    <citation type="journal article" date="2019" name="Int. J. Syst. Evol. Microbiol.">
        <title>The Global Catalogue of Microorganisms (GCM) 10K type strain sequencing project: providing services to taxonomists for standard genome sequencing and annotation.</title>
        <authorList>
            <consortium name="The Broad Institute Genomics Platform"/>
            <consortium name="The Broad Institute Genome Sequencing Center for Infectious Disease"/>
            <person name="Wu L."/>
            <person name="Ma J."/>
        </authorList>
    </citation>
    <scope>NUCLEOTIDE SEQUENCE [LARGE SCALE GENOMIC DNA]</scope>
    <source>
        <strain evidence="3 4">JCM 16378</strain>
    </source>
</reference>
<keyword evidence="1" id="KW-1133">Transmembrane helix</keyword>
<organism evidence="3 4">
    <name type="scientific">Pedococcus aerophilus</name>
    <dbReference type="NCBI Taxonomy" id="436356"/>
    <lineage>
        <taxon>Bacteria</taxon>
        <taxon>Bacillati</taxon>
        <taxon>Actinomycetota</taxon>
        <taxon>Actinomycetes</taxon>
        <taxon>Micrococcales</taxon>
        <taxon>Intrasporangiaceae</taxon>
        <taxon>Pedococcus</taxon>
    </lineage>
</organism>
<dbReference type="InterPro" id="IPR028087">
    <property type="entry name" value="Tad_N"/>
</dbReference>
<evidence type="ECO:0000256" key="1">
    <source>
        <dbReference type="SAM" id="Phobius"/>
    </source>
</evidence>
<dbReference type="Proteomes" id="UP001501326">
    <property type="component" value="Unassembled WGS sequence"/>
</dbReference>
<keyword evidence="1" id="KW-0812">Transmembrane</keyword>
<gene>
    <name evidence="3" type="ORF">GCM10009867_34940</name>
</gene>
<proteinExistence type="predicted"/>
<dbReference type="Pfam" id="PF13400">
    <property type="entry name" value="Tad"/>
    <property type="match status" value="1"/>
</dbReference>
<keyword evidence="1" id="KW-0472">Membrane</keyword>
<comment type="caution">
    <text evidence="3">The sequence shown here is derived from an EMBL/GenBank/DDBJ whole genome shotgun (WGS) entry which is preliminary data.</text>
</comment>
<sequence length="422" mass="43422">MVLTRGGIFLRARGDERGAVAVVVAGLMTVLILCAAIVMDIGNAKDVRRQSQNASDAAALAAANVLIPAEPATTCSSGPSAPPCFTAAVDAIKNYSRENFGVTSADWASCSITSAQRLTYTPAGESTCISFDNATSPKTVRVWLPTRTVRTFFGGITGRSTIPVGSQADAIIESRTKCTLCFLGSVDAQNADFDVTGGAIAVNGNVSAGPNSIWTSQANGVVGTVSGGQFNPAPTQIQPFSDPLATTLTLPINIASLPLKTDPCTEGPGRYASISLGNNDTCVLAAGFYAVTGTWQIGNNSLIDGTAGVTIYAPASNGYLNFKNGNVKINPSTTGTYAGYSIIYDRTNTQPISLQGNGVTGISGIVYAPSSPLDFNGNSCFGFSGGPVVVSGVQLANGNQSCVKILNPVDQTVARTPLHLTK</sequence>
<dbReference type="RefSeq" id="WP_344195827.1">
    <property type="nucleotide sequence ID" value="NZ_BAAARN010000005.1"/>
</dbReference>
<accession>A0ABN3UWR8</accession>
<protein>
    <recommendedName>
        <fullName evidence="2">Putative Flp pilus-assembly TadG-like N-terminal domain-containing protein</fullName>
    </recommendedName>
</protein>
<keyword evidence="4" id="KW-1185">Reference proteome</keyword>
<dbReference type="EMBL" id="BAAARN010000005">
    <property type="protein sequence ID" value="GAA2739330.1"/>
    <property type="molecule type" value="Genomic_DNA"/>
</dbReference>
<name>A0ABN3UWR8_9MICO</name>
<feature type="domain" description="Putative Flp pilus-assembly TadG-like N-terminal" evidence="2">
    <location>
        <begin position="18"/>
        <end position="64"/>
    </location>
</feature>
<evidence type="ECO:0000313" key="4">
    <source>
        <dbReference type="Proteomes" id="UP001501326"/>
    </source>
</evidence>